<dbReference type="KEGG" id="pman:OU5_1610"/>
<organism evidence="2 3">
    <name type="scientific">Pseudomonas mandelii JR-1</name>
    <dbReference type="NCBI Taxonomy" id="1147786"/>
    <lineage>
        <taxon>Bacteria</taxon>
        <taxon>Pseudomonadati</taxon>
        <taxon>Pseudomonadota</taxon>
        <taxon>Gammaproteobacteria</taxon>
        <taxon>Pseudomonadales</taxon>
        <taxon>Pseudomonadaceae</taxon>
        <taxon>Pseudomonas</taxon>
    </lineage>
</organism>
<dbReference type="AlphaFoldDB" id="A0A024E6Z8"/>
<dbReference type="EMBL" id="CP005960">
    <property type="protein sequence ID" value="AHZ68689.1"/>
    <property type="molecule type" value="Genomic_DNA"/>
</dbReference>
<reference evidence="2 3" key="1">
    <citation type="journal article" date="2012" name="J. Bacteriol.">
        <title>Genome sequence of cold-adapted Pseudomonas mandelii strain JR-1.</title>
        <authorList>
            <person name="Jang S.H."/>
            <person name="Kim J."/>
            <person name="Kim J."/>
            <person name="Hong S."/>
            <person name="Lee C."/>
        </authorList>
    </citation>
    <scope>NUCLEOTIDE SEQUENCE [LARGE SCALE GENOMIC DNA]</scope>
    <source>
        <strain evidence="2 3">JR-1</strain>
    </source>
</reference>
<gene>
    <name evidence="2" type="ORF">OU5_1610</name>
</gene>
<feature type="transmembrane region" description="Helical" evidence="1">
    <location>
        <begin position="269"/>
        <end position="288"/>
    </location>
</feature>
<protein>
    <recommendedName>
        <fullName evidence="4">Phosphatidate cytidylyltransferase</fullName>
    </recommendedName>
</protein>
<accession>A0A024E6Z8</accession>
<keyword evidence="1" id="KW-0472">Membrane</keyword>
<evidence type="ECO:0000313" key="3">
    <source>
        <dbReference type="Proteomes" id="UP000026913"/>
    </source>
</evidence>
<dbReference type="Proteomes" id="UP000026913">
    <property type="component" value="Chromosome"/>
</dbReference>
<feature type="transmembrane region" description="Helical" evidence="1">
    <location>
        <begin position="303"/>
        <end position="320"/>
    </location>
</feature>
<evidence type="ECO:0000313" key="2">
    <source>
        <dbReference type="EMBL" id="AHZ68689.1"/>
    </source>
</evidence>
<keyword evidence="1" id="KW-1133">Transmembrane helix</keyword>
<keyword evidence="1" id="KW-0812">Transmembrane</keyword>
<dbReference type="HOGENOM" id="CLU_884988_0_0_6"/>
<evidence type="ECO:0000256" key="1">
    <source>
        <dbReference type="SAM" id="Phobius"/>
    </source>
</evidence>
<proteinExistence type="predicted"/>
<sequence length="326" mass="37362">MTSYTMRSTRLVEPAPALLQSVNQESSRPVASDLLTITETLRARFGSALMALLFYGSCLREGNLRDGLVDLYVLLDDYTSVRTGLVSRLAGRCLPPTVFLLKSPAPGGGFLRAKCALVTLKDFEKGTSIWFQSYLWSRFSQPSRLVYYHDEIIKSRIHYALSRAVIRMVSEAASVAHSAISISELWEHALSLTYATELRPEKLSRSREIVSANAEYFIQMTHGAAASIPDLSPVDGRRELFVYSGDVSGRQRYRWKWKVRRLQGRMLNILRLIKALFTFEGAVDYVLWKLERHLGEPVKVSPYLHRYPLIFCWPLLWRLLRSRRLR</sequence>
<evidence type="ECO:0008006" key="4">
    <source>
        <dbReference type="Google" id="ProtNLM"/>
    </source>
</evidence>
<name>A0A024E6Z8_9PSED</name>